<dbReference type="PANTHER" id="PTHR28037">
    <property type="entry name" value="ALCOHOL O-ACETYLTRANSFERASE 1-RELATED"/>
    <property type="match status" value="1"/>
</dbReference>
<dbReference type="SUPFAM" id="SSF55785">
    <property type="entry name" value="PYP-like sensor domain (PAS domain)"/>
    <property type="match status" value="1"/>
</dbReference>
<keyword evidence="5" id="KW-1185">Reference proteome</keyword>
<feature type="region of interest" description="Disordered" evidence="1">
    <location>
        <begin position="981"/>
        <end position="1003"/>
    </location>
</feature>
<keyword evidence="2" id="KW-0812">Transmembrane</keyword>
<dbReference type="CDD" id="cd00130">
    <property type="entry name" value="PAS"/>
    <property type="match status" value="1"/>
</dbReference>
<keyword evidence="2" id="KW-1133">Transmembrane helix</keyword>
<evidence type="ECO:0000313" key="4">
    <source>
        <dbReference type="EMBL" id="EJK59913.1"/>
    </source>
</evidence>
<dbReference type="SUPFAM" id="SSF50814">
    <property type="entry name" value="Lipocalins"/>
    <property type="match status" value="1"/>
</dbReference>
<dbReference type="NCBIfam" id="TIGR00229">
    <property type="entry name" value="sensory_box"/>
    <property type="match status" value="1"/>
</dbReference>
<dbReference type="eggNOG" id="ENOG502RX60">
    <property type="taxonomic scope" value="Eukaryota"/>
</dbReference>
<protein>
    <recommendedName>
        <fullName evidence="3">PAS domain-containing protein</fullName>
    </recommendedName>
</protein>
<feature type="transmembrane region" description="Helical" evidence="2">
    <location>
        <begin position="619"/>
        <end position="638"/>
    </location>
</feature>
<dbReference type="InterPro" id="IPR023213">
    <property type="entry name" value="CAT-like_dom_sf"/>
</dbReference>
<dbReference type="Gene3D" id="3.30.450.20">
    <property type="entry name" value="PAS domain"/>
    <property type="match status" value="1"/>
</dbReference>
<feature type="domain" description="PAS" evidence="3">
    <location>
        <begin position="1411"/>
        <end position="1505"/>
    </location>
</feature>
<evidence type="ECO:0000256" key="1">
    <source>
        <dbReference type="SAM" id="MobiDB-lite"/>
    </source>
</evidence>
<dbReference type="Gene3D" id="3.30.559.30">
    <property type="entry name" value="Nonribosomal peptide synthetase, condensation domain"/>
    <property type="match status" value="1"/>
</dbReference>
<evidence type="ECO:0000259" key="3">
    <source>
        <dbReference type="Pfam" id="PF13426"/>
    </source>
</evidence>
<gene>
    <name evidence="4" type="ORF">THAOC_19818</name>
</gene>
<dbReference type="FunFam" id="2.40.128.20:FF:000054">
    <property type="entry name" value="Uncharacterized protein"/>
    <property type="match status" value="1"/>
</dbReference>
<reference evidence="4 5" key="1">
    <citation type="journal article" date="2012" name="Genome Biol.">
        <title>Genome and low-iron response of an oceanic diatom adapted to chronic iron limitation.</title>
        <authorList>
            <person name="Lommer M."/>
            <person name="Specht M."/>
            <person name="Roy A.S."/>
            <person name="Kraemer L."/>
            <person name="Andreson R."/>
            <person name="Gutowska M.A."/>
            <person name="Wolf J."/>
            <person name="Bergner S.V."/>
            <person name="Schilhabel M.B."/>
            <person name="Klostermeier U.C."/>
            <person name="Beiko R.G."/>
            <person name="Rosenstiel P."/>
            <person name="Hippler M."/>
            <person name="Laroche J."/>
        </authorList>
    </citation>
    <scope>NUCLEOTIDE SEQUENCE [LARGE SCALE GENOMIC DNA]</scope>
    <source>
        <strain evidence="4 5">CCMP1005</strain>
    </source>
</reference>
<dbReference type="Proteomes" id="UP000266841">
    <property type="component" value="Unassembled WGS sequence"/>
</dbReference>
<dbReference type="Gene3D" id="3.30.559.10">
    <property type="entry name" value="Chloramphenicol acetyltransferase-like domain"/>
    <property type="match status" value="1"/>
</dbReference>
<sequence>MYAWTVTEFGPVTMKASPSLIGASILCAYSPQGHAFTTPSSRKLASRPSRSFDVSSASAATTLEVEDESSTSTPNSGSQSRTLCSQELLMLPRQYRPKLDEGNPLFPSMSHVTVTTLSATPSIEALSDAIEIAMDTHPLLRCHVEGDGEPDERIDLFKMVRRGEPNPCTFVAPNANPFKATDVLEVVNIEGDDEDLRRSWQENFNNGIDDGSWYESASIGPLWKLTLHRLGNETSSSDSPCALLFSSNHAISDQGSVNVLMDQIISDVASIESDGGVSNKPTVQGMPMAMEDSVLGLNNRWSDVQTGGIEVDTIKYVAGKAAEGFRGPVILPDTDEEASGGDSLAGALSTISGKSAGGESKVQRRTTLQFRNLSEQTTSKLLQSCRANGVSVTNALTAAMSLTATDFIDGGCEKEGKKRNYKVLQSLDMRRFGEQLDKCETVACMAGSNDLMLGPLPDRSGEAFREEPDSAESRQLFWNLAKESKSQTEDFVDSGGPTHAVRVFDFAMSISDMNNLVDLTAKSNDSLGRAYSAGVSNNGVYERQKAVKRDGEKDRVAIQTKHGKYEVQDIYFGTPHSRSGCFDATNKEFADAFVGVLEKAANTKVSAIDSIMSNVPGSVLPLIAAGYGIVGLAIHSEAWSEFFYNLSIMKDNVADPKDFWDAFNFWVFFAVGHPILQPILWISDVLHGSPGPMVGDLVPLSFILGNVAFIGLTAFSKQFRGALNIFALSAFLNYVGAGLDGQAGLGDFNLQLNDSYKGQVVKGCPAYDDVKQPSMNDFELNKYQGKWYEMKFHDWTQFKEVYDTTLDIKLTADGKGWIDDFGVKGPSPEAAPLSWDKSPVANGAHYFLFGRVDENDPPGILREKGFGVEFPNYIVDVKKDPATGEYTEAIQFQCLERGGVRVFEGINFMSRKPTMTNDELSAMHHRAAAAGMNPYGAAEEQMHLVGRRDENLPKVDNNWQQMWRAIGVDKLLELLTESIEDGKPSCEGSHPEPELKDSGGQDTFKAWEGWTDMSEQVYIPGRGPRQHEGVGFGVSQLIRTAKSQVNIIIGYWPPLARVWSSSFSSVRFARCSPLSLILGEIGMQVGGFRGLIGNLLDWKPGVDSFGIHSCTKKMTPTGKLGPFIHVVQMQRRPKPKGQTGSSELYSLQRVVEVNVARRSTSAEKVARESFLATHGVDGITSYSLSFAKTSSLEEDFGSDADDLSPLLDERQRRQLSNSYHSLLKSTNNATHEMAPKSQLPPQLNLGRTEQLSNAGKIKRKMPPLENDQMSFNTGYSAHVDGITSYSLSFAKTSSLEEDFGSDADDLSPLLDERQKRQLSNSRHSLLKTTNDATDEMTLKSQLPPQLNLDRMEQLSNTEKIKRKLPPLDEDQMSFNTVYSAQANTLPLPRSIDEIDQAELDKDKRAIVLTGTRNPFNIVTVNTAWEELCGHGREECRGKSLGELLQGPETDANTGRTLVSKLLAGEQVDSLLMTNYTKSGRKFLNSVSAGQIVNELGKTVYFVGVLSEVGDYNHPLSSLVRSWARCAAAGDGISTLDRPSSEVLKNSIDLSSAIKARFKRLQIFATTLVAPDAIRGTNNLQARLTMQKTQIPALVV</sequence>
<evidence type="ECO:0000313" key="5">
    <source>
        <dbReference type="Proteomes" id="UP000266841"/>
    </source>
</evidence>
<dbReference type="Pfam" id="PF13426">
    <property type="entry name" value="PAS_9"/>
    <property type="match status" value="1"/>
</dbReference>
<organism evidence="4 5">
    <name type="scientific">Thalassiosira oceanica</name>
    <name type="common">Marine diatom</name>
    <dbReference type="NCBI Taxonomy" id="159749"/>
    <lineage>
        <taxon>Eukaryota</taxon>
        <taxon>Sar</taxon>
        <taxon>Stramenopiles</taxon>
        <taxon>Ochrophyta</taxon>
        <taxon>Bacillariophyta</taxon>
        <taxon>Coscinodiscophyceae</taxon>
        <taxon>Thalassiosirophycidae</taxon>
        <taxon>Thalassiosirales</taxon>
        <taxon>Thalassiosiraceae</taxon>
        <taxon>Thalassiosira</taxon>
    </lineage>
</organism>
<name>K0S1G0_THAOC</name>
<dbReference type="InterPro" id="IPR000014">
    <property type="entry name" value="PAS"/>
</dbReference>
<feature type="region of interest" description="Disordered" evidence="1">
    <location>
        <begin position="335"/>
        <end position="365"/>
    </location>
</feature>
<dbReference type="EMBL" id="AGNL01022021">
    <property type="protein sequence ID" value="EJK59913.1"/>
    <property type="molecule type" value="Genomic_DNA"/>
</dbReference>
<dbReference type="SUPFAM" id="SSF52777">
    <property type="entry name" value="CoA-dependent acyltransferases"/>
    <property type="match status" value="1"/>
</dbReference>
<proteinExistence type="predicted"/>
<dbReference type="PANTHER" id="PTHR28037:SF1">
    <property type="entry name" value="ALCOHOL O-ACETYLTRANSFERASE 1-RELATED"/>
    <property type="match status" value="1"/>
</dbReference>
<dbReference type="OrthoDB" id="440612at2759"/>
<dbReference type="InterPro" id="IPR022272">
    <property type="entry name" value="Lipocalin_CS"/>
</dbReference>
<feature type="transmembrane region" description="Helical" evidence="2">
    <location>
        <begin position="659"/>
        <end position="677"/>
    </location>
</feature>
<dbReference type="Gene3D" id="2.40.128.20">
    <property type="match status" value="1"/>
</dbReference>
<dbReference type="InterPro" id="IPR012674">
    <property type="entry name" value="Calycin"/>
</dbReference>
<feature type="compositionally biased region" description="Low complexity" evidence="1">
    <location>
        <begin position="70"/>
        <end position="80"/>
    </location>
</feature>
<accession>K0S1G0</accession>
<dbReference type="InterPro" id="IPR052058">
    <property type="entry name" value="Alcohol_O-acetyltransferase"/>
</dbReference>
<feature type="compositionally biased region" description="Basic and acidic residues" evidence="1">
    <location>
        <begin position="981"/>
        <end position="999"/>
    </location>
</feature>
<feature type="transmembrane region" description="Helical" evidence="2">
    <location>
        <begin position="697"/>
        <end position="715"/>
    </location>
</feature>
<dbReference type="InterPro" id="IPR035965">
    <property type="entry name" value="PAS-like_dom_sf"/>
</dbReference>
<feature type="compositionally biased region" description="Polar residues" evidence="1">
    <location>
        <begin position="39"/>
        <end position="61"/>
    </location>
</feature>
<keyword evidence="2" id="KW-0472">Membrane</keyword>
<feature type="transmembrane region" description="Helical" evidence="2">
    <location>
        <begin position="722"/>
        <end position="739"/>
    </location>
</feature>
<feature type="region of interest" description="Disordered" evidence="1">
    <location>
        <begin position="39"/>
        <end position="83"/>
    </location>
</feature>
<evidence type="ECO:0000256" key="2">
    <source>
        <dbReference type="SAM" id="Phobius"/>
    </source>
</evidence>
<dbReference type="PROSITE" id="PS00213">
    <property type="entry name" value="LIPOCALIN"/>
    <property type="match status" value="1"/>
</dbReference>
<comment type="caution">
    <text evidence="4">The sequence shown here is derived from an EMBL/GenBank/DDBJ whole genome shotgun (WGS) entry which is preliminary data.</text>
</comment>